<evidence type="ECO:0000256" key="1">
    <source>
        <dbReference type="SAM" id="MobiDB-lite"/>
    </source>
</evidence>
<dbReference type="EMBL" id="CP002780">
    <property type="protein sequence ID" value="AEG61522.1"/>
    <property type="molecule type" value="Genomic_DNA"/>
</dbReference>
<reference evidence="4" key="1">
    <citation type="submission" date="2011-05" db="EMBL/GenBank/DDBJ databases">
        <title>Complete sequence of Desulfotomaculum ruminis DSM 2154.</title>
        <authorList>
            <person name="Lucas S."/>
            <person name="Copeland A."/>
            <person name="Lapidus A."/>
            <person name="Cheng J.-F."/>
            <person name="Goodwin L."/>
            <person name="Pitluck S."/>
            <person name="Lu M."/>
            <person name="Detter J.C."/>
            <person name="Han C."/>
            <person name="Tapia R."/>
            <person name="Land M."/>
            <person name="Hauser L."/>
            <person name="Kyrpides N."/>
            <person name="Ivanova N."/>
            <person name="Mikhailova N."/>
            <person name="Pagani I."/>
            <person name="Stams A.J.M."/>
            <person name="Plugge C.M."/>
            <person name="Muyzer G."/>
            <person name="Kuever J."/>
            <person name="Parshina S.N."/>
            <person name="Ivanova A.E."/>
            <person name="Nazina T.N."/>
            <person name="Brambilla E."/>
            <person name="Spring S."/>
            <person name="Klenk H.-P."/>
            <person name="Woyke T."/>
        </authorList>
    </citation>
    <scope>NUCLEOTIDE SEQUENCE [LARGE SCALE GENOMIC DNA]</scope>
    <source>
        <strain evidence="4">ATCC 23193 / DSM 2154 / NCIB 8452 / DL</strain>
    </source>
</reference>
<dbReference type="InterPro" id="IPR036779">
    <property type="entry name" value="LysM_dom_sf"/>
</dbReference>
<accession>F6DKA5</accession>
<dbReference type="SMART" id="SM00257">
    <property type="entry name" value="LysM"/>
    <property type="match status" value="1"/>
</dbReference>
<evidence type="ECO:0000259" key="2">
    <source>
        <dbReference type="PROSITE" id="PS51782"/>
    </source>
</evidence>
<name>F6DKA5_DESRL</name>
<dbReference type="Proteomes" id="UP000009234">
    <property type="component" value="Chromosome"/>
</dbReference>
<dbReference type="Gene3D" id="2.60.120.260">
    <property type="entry name" value="Galactose-binding domain-like"/>
    <property type="match status" value="1"/>
</dbReference>
<feature type="region of interest" description="Disordered" evidence="1">
    <location>
        <begin position="48"/>
        <end position="73"/>
    </location>
</feature>
<dbReference type="PANTHER" id="PTHR33734:SF22">
    <property type="entry name" value="MEMBRANE-BOUND LYTIC MUREIN TRANSGLYCOSYLASE D"/>
    <property type="match status" value="1"/>
</dbReference>
<dbReference type="SUPFAM" id="SSF54106">
    <property type="entry name" value="LysM domain"/>
    <property type="match status" value="1"/>
</dbReference>
<dbReference type="KEGG" id="dru:Desru_3317"/>
<evidence type="ECO:0000313" key="3">
    <source>
        <dbReference type="EMBL" id="AEG61522.1"/>
    </source>
</evidence>
<organism evidence="3 4">
    <name type="scientific">Desulforamulus ruminis (strain ATCC 23193 / DSM 2154 / NCIMB 8452 / DL)</name>
    <name type="common">Desulfotomaculum ruminis</name>
    <dbReference type="NCBI Taxonomy" id="696281"/>
    <lineage>
        <taxon>Bacteria</taxon>
        <taxon>Bacillati</taxon>
        <taxon>Bacillota</taxon>
        <taxon>Clostridia</taxon>
        <taxon>Eubacteriales</taxon>
        <taxon>Peptococcaceae</taxon>
        <taxon>Desulforamulus</taxon>
    </lineage>
</organism>
<dbReference type="Pfam" id="PF01476">
    <property type="entry name" value="LysM"/>
    <property type="match status" value="1"/>
</dbReference>
<dbReference type="Gene3D" id="2.60.40.2360">
    <property type="entry name" value="Intracellular proteinase inhibitor BsuPI"/>
    <property type="match status" value="1"/>
</dbReference>
<dbReference type="Gene3D" id="3.10.350.10">
    <property type="entry name" value="LysM domain"/>
    <property type="match status" value="1"/>
</dbReference>
<gene>
    <name evidence="3" type="ordered locus">Desru_3317</name>
</gene>
<dbReference type="Pfam" id="PF12690">
    <property type="entry name" value="BsuPI"/>
    <property type="match status" value="1"/>
</dbReference>
<dbReference type="AlphaFoldDB" id="F6DKA5"/>
<dbReference type="OrthoDB" id="1357684at2"/>
<proteinExistence type="predicted"/>
<dbReference type="RefSeq" id="WP_013843268.1">
    <property type="nucleotide sequence ID" value="NC_015589.1"/>
</dbReference>
<sequence length="409" mass="45611">MASYVVQSGDTLFLIAERFNTTMEELQRLNNIENPNILFVGQQLTVPDTGADPQTNSESESQTTSASESLATPASNLEVNLNQATIQYSNMINQLAGNRPSSTRIVSGLLYILTLDQQTYRRGQPVRMILYKVNISNRSIILRYNTGQRFEFIVRRASDNAEVWRYSRGRGFSQQTGTVTIRPNQYAIYQYTWNQNSNLGRPVVGGEFILEAFNVAQGLRNVPIRLRFRIQGGIVTPTPTTPPSIQCTGDNQVRNPGFESWVDSMRPRNWSSSNVRRTNISHRGNYAAEMGWNAQQGSTLSQEFAITPGSNSRISFWVAEDVEGSRAGNFTLGVQAIFRNRQGDVVGVAPQGPFSPAVIEDEAYEQFTFTTGRIAGTAVTAEIVFTFTPRTGNVSRIRIDDVDFRCLSL</sequence>
<keyword evidence="4" id="KW-1185">Reference proteome</keyword>
<dbReference type="InterPro" id="IPR020481">
    <property type="entry name" value="Intracell_prot_inh_BsuPI"/>
</dbReference>
<feature type="compositionally biased region" description="Low complexity" evidence="1">
    <location>
        <begin position="55"/>
        <end position="69"/>
    </location>
</feature>
<dbReference type="InterPro" id="IPR038144">
    <property type="entry name" value="IPI"/>
</dbReference>
<dbReference type="CDD" id="cd00118">
    <property type="entry name" value="LysM"/>
    <property type="match status" value="1"/>
</dbReference>
<reference evidence="3 4" key="2">
    <citation type="journal article" date="2012" name="Stand. Genomic Sci.">
        <title>Complete genome sequence of the sulfate-reducing firmicute Desulfotomaculum ruminis type strain (DL(T)).</title>
        <authorList>
            <person name="Spring S."/>
            <person name="Visser M."/>
            <person name="Lu M."/>
            <person name="Copeland A."/>
            <person name="Lapidus A."/>
            <person name="Lucas S."/>
            <person name="Cheng J.F."/>
            <person name="Han C."/>
            <person name="Tapia R."/>
            <person name="Goodwin L.A."/>
            <person name="Pitluck S."/>
            <person name="Ivanova N."/>
            <person name="Land M."/>
            <person name="Hauser L."/>
            <person name="Larimer F."/>
            <person name="Rohde M."/>
            <person name="Goker M."/>
            <person name="Detter J.C."/>
            <person name="Kyrpides N.C."/>
            <person name="Woyke T."/>
            <person name="Schaap P.J."/>
            <person name="Plugge C.M."/>
            <person name="Muyzer G."/>
            <person name="Kuever J."/>
            <person name="Pereira I.A."/>
            <person name="Parshina S.N."/>
            <person name="Bernier-Latmani R."/>
            <person name="Stams A.J."/>
            <person name="Klenk H.P."/>
        </authorList>
    </citation>
    <scope>NUCLEOTIDE SEQUENCE [LARGE SCALE GENOMIC DNA]</scope>
    <source>
        <strain evidence="4">ATCC 23193 / DSM 2154 / NCIB 8452 / DL</strain>
    </source>
</reference>
<dbReference type="STRING" id="696281.Desru_3317"/>
<feature type="domain" description="LysM" evidence="2">
    <location>
        <begin position="2"/>
        <end position="46"/>
    </location>
</feature>
<dbReference type="InterPro" id="IPR018392">
    <property type="entry name" value="LysM"/>
</dbReference>
<dbReference type="HOGENOM" id="CLU_758317_0_0_9"/>
<dbReference type="eggNOG" id="COG1388">
    <property type="taxonomic scope" value="Bacteria"/>
</dbReference>
<evidence type="ECO:0000313" key="4">
    <source>
        <dbReference type="Proteomes" id="UP000009234"/>
    </source>
</evidence>
<dbReference type="PROSITE" id="PS51782">
    <property type="entry name" value="LYSM"/>
    <property type="match status" value="1"/>
</dbReference>
<dbReference type="GO" id="GO:0008932">
    <property type="term" value="F:lytic endotransglycosylase activity"/>
    <property type="evidence" value="ECO:0007669"/>
    <property type="project" value="TreeGrafter"/>
</dbReference>
<dbReference type="PANTHER" id="PTHR33734">
    <property type="entry name" value="LYSM DOMAIN-CONTAINING GPI-ANCHORED PROTEIN 2"/>
    <property type="match status" value="1"/>
</dbReference>
<protein>
    <submittedName>
        <fullName evidence="3">Peptidoglycan-binding lysin domain protein</fullName>
    </submittedName>
</protein>